<dbReference type="EMBL" id="CAJNOT010004724">
    <property type="protein sequence ID" value="CAF1443002.1"/>
    <property type="molecule type" value="Genomic_DNA"/>
</dbReference>
<accession>A0A815P0F7</accession>
<name>A0A815P0F7_9BILA</name>
<comment type="caution">
    <text evidence="1">The sequence shown here is derived from an EMBL/GenBank/DDBJ whole genome shotgun (WGS) entry which is preliminary data.</text>
</comment>
<protein>
    <submittedName>
        <fullName evidence="1">Uncharacterized protein</fullName>
    </submittedName>
</protein>
<sequence>MTWYFDYISNPTKIIEQLFIQLWININVKKEIDQNLLERKAFCIKIITEFFYCIQGMLDSVRHLDPPNKLIDEIFQSDASNALNINDELNDKNQCMVRVIYQYMAEQRIPLSLTVNRTTYHIREDAFKAFQSLIQQRRPSNELAKIIKKISSVFKNIPISNLIAFLEVLLTEREKILHDFNQIPCNFDHIDQHDTYARLLDKVRGCPDLCPCCRRPCDVDHTQIKSNPGSLYNEHRCQSGHNLRAMNGYKFETTNEPSLLMCEQIKDDQILIIGPRRYQWLDFKRYHSDWIFESTLNDHELNRLHGNF</sequence>
<evidence type="ECO:0000313" key="1">
    <source>
        <dbReference type="EMBL" id="CAF1443002.1"/>
    </source>
</evidence>
<evidence type="ECO:0000313" key="2">
    <source>
        <dbReference type="Proteomes" id="UP000663864"/>
    </source>
</evidence>
<proteinExistence type="predicted"/>
<dbReference type="AlphaFoldDB" id="A0A815P0F7"/>
<organism evidence="1 2">
    <name type="scientific">Rotaria sordida</name>
    <dbReference type="NCBI Taxonomy" id="392033"/>
    <lineage>
        <taxon>Eukaryota</taxon>
        <taxon>Metazoa</taxon>
        <taxon>Spiralia</taxon>
        <taxon>Gnathifera</taxon>
        <taxon>Rotifera</taxon>
        <taxon>Eurotatoria</taxon>
        <taxon>Bdelloidea</taxon>
        <taxon>Philodinida</taxon>
        <taxon>Philodinidae</taxon>
        <taxon>Rotaria</taxon>
    </lineage>
</organism>
<reference evidence="1" key="1">
    <citation type="submission" date="2021-02" db="EMBL/GenBank/DDBJ databases">
        <authorList>
            <person name="Nowell W R."/>
        </authorList>
    </citation>
    <scope>NUCLEOTIDE SEQUENCE</scope>
</reference>
<dbReference type="Proteomes" id="UP000663864">
    <property type="component" value="Unassembled WGS sequence"/>
</dbReference>
<gene>
    <name evidence="1" type="ORF">ZHD862_LOCUS34908</name>
</gene>